<feature type="non-terminal residue" evidence="1">
    <location>
        <position position="61"/>
    </location>
</feature>
<feature type="non-terminal residue" evidence="1">
    <location>
        <position position="1"/>
    </location>
</feature>
<evidence type="ECO:0000313" key="1">
    <source>
        <dbReference type="EMBL" id="CAG8673845.1"/>
    </source>
</evidence>
<comment type="caution">
    <text evidence="1">The sequence shown here is derived from an EMBL/GenBank/DDBJ whole genome shotgun (WGS) entry which is preliminary data.</text>
</comment>
<evidence type="ECO:0000313" key="2">
    <source>
        <dbReference type="Proteomes" id="UP000789860"/>
    </source>
</evidence>
<accession>A0ACA9NSC2</accession>
<keyword evidence="2" id="KW-1185">Reference proteome</keyword>
<sequence length="61" mass="6957">EPSQGTLWKKCRCSYCQMKGQEVVKTNDENEEEIMGVKEVKGVRVSSSKIKVPDVTLRRLT</sequence>
<gene>
    <name evidence="1" type="ORF">SCALOS_LOCUS9478</name>
</gene>
<reference evidence="1" key="1">
    <citation type="submission" date="2021-06" db="EMBL/GenBank/DDBJ databases">
        <authorList>
            <person name="Kallberg Y."/>
            <person name="Tangrot J."/>
            <person name="Rosling A."/>
        </authorList>
    </citation>
    <scope>NUCLEOTIDE SEQUENCE</scope>
    <source>
        <strain evidence="1">AU212A</strain>
    </source>
</reference>
<protein>
    <submittedName>
        <fullName evidence="1">5894_t:CDS:1</fullName>
    </submittedName>
</protein>
<proteinExistence type="predicted"/>
<dbReference type="Proteomes" id="UP000789860">
    <property type="component" value="Unassembled WGS sequence"/>
</dbReference>
<name>A0ACA9NSC2_9GLOM</name>
<organism evidence="1 2">
    <name type="scientific">Scutellospora calospora</name>
    <dbReference type="NCBI Taxonomy" id="85575"/>
    <lineage>
        <taxon>Eukaryota</taxon>
        <taxon>Fungi</taxon>
        <taxon>Fungi incertae sedis</taxon>
        <taxon>Mucoromycota</taxon>
        <taxon>Glomeromycotina</taxon>
        <taxon>Glomeromycetes</taxon>
        <taxon>Diversisporales</taxon>
        <taxon>Gigasporaceae</taxon>
        <taxon>Scutellospora</taxon>
    </lineage>
</organism>
<dbReference type="EMBL" id="CAJVPM010029593">
    <property type="protein sequence ID" value="CAG8673845.1"/>
    <property type="molecule type" value="Genomic_DNA"/>
</dbReference>